<gene>
    <name evidence="2" type="ORF">DFP76_10833</name>
</gene>
<sequence length="318" mass="36204">MALALNYSIALCSGQACQLFHSSEYRELLPRLEASESLTPSVESINACLQMFDFASLDSVSRLLILIPDEWLSVTQHSLDHPVSARLLPLAALSFAVEATYATPDNTLYAFQHKTTSNLDSQLTIYACSKSWSEPLFSAFQQQGRHCILIAYSQFKDFPSRSWSYCTGQQISGYHPEYEKQQKVRRCLWLGVISSLMIHCLGVGLYWYLEQAAKSADMAYQQVMDVTSNWSQDQQASPFVLTALNMVQSLPDHVRVEAFQGHGEQAQIHFSLPHSMLKRVLDNWRSMHPQWRWKVEKNALLTIDQEEVVNVSVQVFRS</sequence>
<reference evidence="2 3" key="1">
    <citation type="submission" date="2018-06" db="EMBL/GenBank/DDBJ databases">
        <title>Genomic Encyclopedia of Type Strains, Phase III (KMG-III): the genomes of soil and plant-associated and newly described type strains.</title>
        <authorList>
            <person name="Whitman W."/>
        </authorList>
    </citation>
    <scope>NUCLEOTIDE SEQUENCE [LARGE SCALE GENOMIC DNA]</scope>
    <source>
        <strain evidence="2 3">CECT 7732</strain>
    </source>
</reference>
<proteinExistence type="predicted"/>
<organism evidence="2 3">
    <name type="scientific">Marinomonas aquiplantarum</name>
    <dbReference type="NCBI Taxonomy" id="491951"/>
    <lineage>
        <taxon>Bacteria</taxon>
        <taxon>Pseudomonadati</taxon>
        <taxon>Pseudomonadota</taxon>
        <taxon>Gammaproteobacteria</taxon>
        <taxon>Oceanospirillales</taxon>
        <taxon>Oceanospirillaceae</taxon>
        <taxon>Marinomonas</taxon>
    </lineage>
</organism>
<feature type="transmembrane region" description="Helical" evidence="1">
    <location>
        <begin position="187"/>
        <end position="209"/>
    </location>
</feature>
<evidence type="ECO:0000313" key="3">
    <source>
        <dbReference type="Proteomes" id="UP000252086"/>
    </source>
</evidence>
<dbReference type="OrthoDB" id="6098968at2"/>
<dbReference type="EMBL" id="QNRF01000008">
    <property type="protein sequence ID" value="RBO80170.1"/>
    <property type="molecule type" value="Genomic_DNA"/>
</dbReference>
<comment type="caution">
    <text evidence="2">The sequence shown here is derived from an EMBL/GenBank/DDBJ whole genome shotgun (WGS) entry which is preliminary data.</text>
</comment>
<dbReference type="RefSeq" id="WP_113875259.1">
    <property type="nucleotide sequence ID" value="NZ_QNRF01000008.1"/>
</dbReference>
<name>A0A366CV34_9GAMM</name>
<evidence type="ECO:0000256" key="1">
    <source>
        <dbReference type="SAM" id="Phobius"/>
    </source>
</evidence>
<keyword evidence="1" id="KW-0812">Transmembrane</keyword>
<keyword evidence="3" id="KW-1185">Reference proteome</keyword>
<dbReference type="AlphaFoldDB" id="A0A366CV34"/>
<protein>
    <submittedName>
        <fullName evidence="2">Uncharacterized protein</fullName>
    </submittedName>
</protein>
<evidence type="ECO:0000313" key="2">
    <source>
        <dbReference type="EMBL" id="RBO80170.1"/>
    </source>
</evidence>
<accession>A0A366CV34</accession>
<keyword evidence="1" id="KW-1133">Transmembrane helix</keyword>
<keyword evidence="1" id="KW-0472">Membrane</keyword>
<dbReference type="Proteomes" id="UP000252086">
    <property type="component" value="Unassembled WGS sequence"/>
</dbReference>